<evidence type="ECO:0000259" key="8">
    <source>
        <dbReference type="Pfam" id="PF04959"/>
    </source>
</evidence>
<feature type="compositionally biased region" description="Basic and acidic residues" evidence="7">
    <location>
        <begin position="318"/>
        <end position="356"/>
    </location>
</feature>
<protein>
    <recommendedName>
        <fullName evidence="3">Serrate RNA effector molecule homolog</fullName>
    </recommendedName>
    <alternativeName>
        <fullName evidence="6">Arsenite-resistance protein 2 homolog</fullName>
    </alternativeName>
</protein>
<dbReference type="PANTHER" id="PTHR13165">
    <property type="entry name" value="ARSENITE-RESISTANCE PROTEIN 2"/>
    <property type="match status" value="1"/>
</dbReference>
<feature type="region of interest" description="Disordered" evidence="7">
    <location>
        <begin position="821"/>
        <end position="892"/>
    </location>
</feature>
<evidence type="ECO:0000313" key="11">
    <source>
        <dbReference type="Proteomes" id="UP000299102"/>
    </source>
</evidence>
<keyword evidence="11" id="KW-1185">Reference proteome</keyword>
<feature type="region of interest" description="Disordered" evidence="7">
    <location>
        <begin position="1"/>
        <end position="131"/>
    </location>
</feature>
<dbReference type="Pfam" id="PF12066">
    <property type="entry name" value="SERRATE_Ars2_N"/>
    <property type="match status" value="1"/>
</dbReference>
<evidence type="ECO:0000313" key="10">
    <source>
        <dbReference type="EMBL" id="GBP20702.1"/>
    </source>
</evidence>
<keyword evidence="4" id="KW-0943">RNA-mediated gene silencing</keyword>
<dbReference type="GO" id="GO:0003676">
    <property type="term" value="F:nucleic acid binding"/>
    <property type="evidence" value="ECO:0007669"/>
    <property type="project" value="InterPro"/>
</dbReference>
<feature type="compositionally biased region" description="Low complexity" evidence="7">
    <location>
        <begin position="409"/>
        <end position="418"/>
    </location>
</feature>
<evidence type="ECO:0000256" key="1">
    <source>
        <dbReference type="ARBA" id="ARBA00004123"/>
    </source>
</evidence>
<feature type="compositionally biased region" description="Polar residues" evidence="7">
    <location>
        <begin position="52"/>
        <end position="69"/>
    </location>
</feature>
<dbReference type="GO" id="GO:0016604">
    <property type="term" value="C:nuclear body"/>
    <property type="evidence" value="ECO:0007669"/>
    <property type="project" value="TreeGrafter"/>
</dbReference>
<feature type="region of interest" description="Disordered" evidence="7">
    <location>
        <begin position="305"/>
        <end position="479"/>
    </location>
</feature>
<feature type="compositionally biased region" description="Basic and acidic residues" evidence="7">
    <location>
        <begin position="456"/>
        <end position="479"/>
    </location>
</feature>
<dbReference type="GO" id="GO:0031053">
    <property type="term" value="P:primary miRNA processing"/>
    <property type="evidence" value="ECO:0007669"/>
    <property type="project" value="TreeGrafter"/>
</dbReference>
<dbReference type="OrthoDB" id="342064at2759"/>
<organism evidence="10 11">
    <name type="scientific">Eumeta variegata</name>
    <name type="common">Bagworm moth</name>
    <name type="synonym">Eumeta japonica</name>
    <dbReference type="NCBI Taxonomy" id="151549"/>
    <lineage>
        <taxon>Eukaryota</taxon>
        <taxon>Metazoa</taxon>
        <taxon>Ecdysozoa</taxon>
        <taxon>Arthropoda</taxon>
        <taxon>Hexapoda</taxon>
        <taxon>Insecta</taxon>
        <taxon>Pterygota</taxon>
        <taxon>Neoptera</taxon>
        <taxon>Endopterygota</taxon>
        <taxon>Lepidoptera</taxon>
        <taxon>Glossata</taxon>
        <taxon>Ditrysia</taxon>
        <taxon>Tineoidea</taxon>
        <taxon>Psychidae</taxon>
        <taxon>Oiketicinae</taxon>
        <taxon>Eumeta</taxon>
    </lineage>
</organism>
<feature type="compositionally biased region" description="Basic and acidic residues" evidence="7">
    <location>
        <begin position="30"/>
        <end position="49"/>
    </location>
</feature>
<feature type="compositionally biased region" description="Basic and acidic residues" evidence="7">
    <location>
        <begin position="8"/>
        <end position="22"/>
    </location>
</feature>
<evidence type="ECO:0000259" key="9">
    <source>
        <dbReference type="Pfam" id="PF12066"/>
    </source>
</evidence>
<name>A0A4C1U309_EUMVA</name>
<dbReference type="CDD" id="cd00590">
    <property type="entry name" value="RRM_SF"/>
    <property type="match status" value="1"/>
</dbReference>
<dbReference type="PANTHER" id="PTHR13165:SF0">
    <property type="entry name" value="SERRATE RNA EFFECTOR MOLECULE HOMOLOG"/>
    <property type="match status" value="1"/>
</dbReference>
<feature type="compositionally biased region" description="Gly residues" evidence="7">
    <location>
        <begin position="848"/>
        <end position="867"/>
    </location>
</feature>
<accession>A0A4C1U309</accession>
<sequence>MADSDDEYDRKRRDKFRGERGAAESNSYRSSDRREERNRGRDEWSERKPKSQTKQSNQTAPDSSVTHVQTPKPKKPFSLTLLQRDSWAGRSRGGRSGPDYREYRGGAGATRGYSPVRGEGPPSKRIRPDWPLDDRRYGGMPHDSYGAYGWAHDHFGPHPAHQGYGQPMPPVPARDAVLPGAVQDGPPTMMSFKAFLAAQDDSITVDEAILKYNEYKLEFRRQQLNEFFVTHKDEEWFKIKYHPEESVKRKEEQLLSLKNRLAVFLELLDAEELDKVTVDVDKSEKLIRLLDTVVIKLEGGTEEDLKALDEPSAQATETNEKSDKSDTDKPVVIDVDNVKVKEEKGDSKKNEKKDASPKPTAPLTMDIDPHLRELQEKAKEFSLSNSNVQPDEENEKEPQPPGGSDHSDSSSSSSSSSSSDDETEAPGHRQKSPDRTPSPKPKSKSPSVENIIEESNEAKENGEKNEKKSEESNDVVVEKKESRALHKTTSIFLRNLAPSITKAEVEAMCKRYGGYLRVALADPLPERRWFRRGWVTFRREVNIKDICWNLNNIRLRECELGAIVNRDLQRRIRSVSGVTLERAVMRADARLAARLAHLLDTRTNLWREEDQQTESANDPPHPQENFSFESKNPVLHKITEHLIEEAPTEEEELLGLEAGSESISEQPDFELMRVLDRLILYLRIVHSVDYYNHCEYPYEDEMPNRCGIMHARSGPTVNKPSQQEIQDYIKNFESKMSAFLQDVKPLTDEELQKLGVKDPDAEVEKFIQSNTQEVSKDKWLCPLSGKKFKGPDFIRKHIFNKHAEKVEEVRTEVAYFNAYLRDVRRPQQPEPPTRNSQPTPQAPQPAPYGGGPGPGGPAGARGWGWGGWAPPQPYPPRHPRFSRPRGGGADFRPVIHYRDLDAPRELDEFI</sequence>
<keyword evidence="5" id="KW-0539">Nucleus</keyword>
<dbReference type="InterPro" id="IPR035979">
    <property type="entry name" value="RBD_domain_sf"/>
</dbReference>
<evidence type="ECO:0000256" key="5">
    <source>
        <dbReference type="ARBA" id="ARBA00023242"/>
    </source>
</evidence>
<dbReference type="InterPro" id="IPR021933">
    <property type="entry name" value="SERRATE/Ars2_N"/>
</dbReference>
<gene>
    <name evidence="10" type="primary">Ars2</name>
    <name evidence="10" type="ORF">EVAR_16576_1</name>
</gene>
<evidence type="ECO:0000256" key="2">
    <source>
        <dbReference type="ARBA" id="ARBA00005407"/>
    </source>
</evidence>
<dbReference type="Gene3D" id="3.30.70.330">
    <property type="match status" value="1"/>
</dbReference>
<dbReference type="Pfam" id="PF04959">
    <property type="entry name" value="ARS2"/>
    <property type="match status" value="1"/>
</dbReference>
<dbReference type="EMBL" id="BGZK01000121">
    <property type="protein sequence ID" value="GBP20702.1"/>
    <property type="molecule type" value="Genomic_DNA"/>
</dbReference>
<dbReference type="Proteomes" id="UP000299102">
    <property type="component" value="Unassembled WGS sequence"/>
</dbReference>
<dbReference type="SUPFAM" id="SSF54928">
    <property type="entry name" value="RNA-binding domain, RBD"/>
    <property type="match status" value="1"/>
</dbReference>
<comment type="caution">
    <text evidence="10">The sequence shown here is derived from an EMBL/GenBank/DDBJ whole genome shotgun (WGS) entry which is preliminary data.</text>
</comment>
<dbReference type="STRING" id="151549.A0A4C1U309"/>
<proteinExistence type="inferred from homology"/>
<evidence type="ECO:0000256" key="6">
    <source>
        <dbReference type="ARBA" id="ARBA00030701"/>
    </source>
</evidence>
<feature type="region of interest" description="Disordered" evidence="7">
    <location>
        <begin position="608"/>
        <end position="628"/>
    </location>
</feature>
<dbReference type="InterPro" id="IPR007042">
    <property type="entry name" value="SERRATE/Ars2_C"/>
</dbReference>
<comment type="subcellular location">
    <subcellularLocation>
        <location evidence="1">Nucleus</location>
    </subcellularLocation>
</comment>
<dbReference type="AlphaFoldDB" id="A0A4C1U309"/>
<evidence type="ECO:0000256" key="4">
    <source>
        <dbReference type="ARBA" id="ARBA00023158"/>
    </source>
</evidence>
<reference evidence="10 11" key="1">
    <citation type="journal article" date="2019" name="Commun. Biol.">
        <title>The bagworm genome reveals a unique fibroin gene that provides high tensile strength.</title>
        <authorList>
            <person name="Kono N."/>
            <person name="Nakamura H."/>
            <person name="Ohtoshi R."/>
            <person name="Tomita M."/>
            <person name="Numata K."/>
            <person name="Arakawa K."/>
        </authorList>
    </citation>
    <scope>NUCLEOTIDE SEQUENCE [LARGE SCALE GENOMIC DNA]</scope>
</reference>
<evidence type="ECO:0000256" key="3">
    <source>
        <dbReference type="ARBA" id="ARBA00017364"/>
    </source>
</evidence>
<feature type="compositionally biased region" description="Basic and acidic residues" evidence="7">
    <location>
        <begin position="425"/>
        <end position="434"/>
    </location>
</feature>
<feature type="domain" description="SERRATE/Ars2 C-terminal" evidence="8">
    <location>
        <begin position="717"/>
        <end position="882"/>
    </location>
</feature>
<dbReference type="InterPro" id="IPR012677">
    <property type="entry name" value="Nucleotide-bd_a/b_plait_sf"/>
</dbReference>
<evidence type="ECO:0000256" key="7">
    <source>
        <dbReference type="SAM" id="MobiDB-lite"/>
    </source>
</evidence>
<comment type="similarity">
    <text evidence="2">Belongs to the ARS2 family.</text>
</comment>
<feature type="domain" description="SERRATE/Ars2 N-terminal" evidence="9">
    <location>
        <begin position="193"/>
        <end position="302"/>
    </location>
</feature>
<dbReference type="InterPro" id="IPR039727">
    <property type="entry name" value="SE/Ars2"/>
</dbReference>
<feature type="compositionally biased region" description="Basic and acidic residues" evidence="7">
    <location>
        <begin position="367"/>
        <end position="380"/>
    </location>
</feature>